<sequence>MNPVTNSFRNTEANDGFSDSSASSDEGDQPDEGSSTALFASLASAGDGPRSHRHEPRGLRSSLRGKPALVSGPFRPENPADPSVCELETLQKALRVSLFIPEQLHRRIWPRVHDLETQALAASLDLGDNGHFSSGRVDASFTGHVRAMFFSGWINALLIFVPIGMGTYLTGMNPLLTFTCNAIAIVPLSALLTDATERIASDAGDTIGALLNITLGNLVELIILTITSNSRSIALVNNHIRIVQASILGSILVNLLLILGSAFLASNLANHSPVTNSAEAQLLAGLLFVSVFVILMPTAFDYTFDPKGSTSAATLSMSRVSALIVLLIYILYFAHEMRSSSDKEKPLPLQVLSVDNNHMTGTEPFPHMRNQDTMFPPRSIRFADQATETTARSTTREVNGAAEREMEFHDEFAESSRRKSVDVNMRPGSSHQYFRSRRNSRSYSLSSSRGFHSRESSLGGGAVGVAASGRTTLQTIIDSPILPDQLARDRLRHDEASHSGERMASVSVLIFTSVIMSMCAEFLVSTIDDVTHEGGLSESVIGLIILPVVGNIAEYVTVVTVAARNKLDLAIAVAVGSAIQIALCVTPLTVLAGWALQRKLELTFNFFETTTLVGTVLLVILLVLNDGSTSPRTSGLKGALMCACYCIIGLGAYLSPSTKE</sequence>
<comment type="caution">
    <text evidence="11">The sequence shown here is derived from an EMBL/GenBank/DDBJ whole genome shotgun (WGS) entry which is preliminary data.</text>
</comment>
<dbReference type="InterPro" id="IPR004837">
    <property type="entry name" value="NaCa_Exmemb"/>
</dbReference>
<feature type="transmembrane region" description="Helical" evidence="9">
    <location>
        <begin position="636"/>
        <end position="654"/>
    </location>
</feature>
<evidence type="ECO:0000259" key="10">
    <source>
        <dbReference type="Pfam" id="PF01699"/>
    </source>
</evidence>
<keyword evidence="7 9" id="KW-0472">Membrane</keyword>
<evidence type="ECO:0000313" key="12">
    <source>
        <dbReference type="Proteomes" id="UP001498476"/>
    </source>
</evidence>
<feature type="transmembrane region" description="Helical" evidence="9">
    <location>
        <begin position="569"/>
        <end position="596"/>
    </location>
</feature>
<evidence type="ECO:0000256" key="8">
    <source>
        <dbReference type="SAM" id="MobiDB-lite"/>
    </source>
</evidence>
<keyword evidence="5 9" id="KW-1133">Transmembrane helix</keyword>
<evidence type="ECO:0000313" key="11">
    <source>
        <dbReference type="EMBL" id="KAK7408826.1"/>
    </source>
</evidence>
<feature type="compositionally biased region" description="Low complexity" evidence="8">
    <location>
        <begin position="34"/>
        <end position="45"/>
    </location>
</feature>
<evidence type="ECO:0000256" key="9">
    <source>
        <dbReference type="SAM" id="Phobius"/>
    </source>
</evidence>
<feature type="compositionally biased region" description="Polar residues" evidence="8">
    <location>
        <begin position="1"/>
        <end position="24"/>
    </location>
</feature>
<comment type="similarity">
    <text evidence="2">Belongs to the Ca(2+):cation antiporter (CaCA) (TC 2.A.19) family.</text>
</comment>
<dbReference type="Proteomes" id="UP001498476">
    <property type="component" value="Unassembled WGS sequence"/>
</dbReference>
<feature type="transmembrane region" description="Helical" evidence="9">
    <location>
        <begin position="539"/>
        <end position="562"/>
    </location>
</feature>
<feature type="transmembrane region" description="Helical" evidence="9">
    <location>
        <begin position="247"/>
        <end position="268"/>
    </location>
</feature>
<keyword evidence="12" id="KW-1185">Reference proteome</keyword>
<evidence type="ECO:0000256" key="4">
    <source>
        <dbReference type="ARBA" id="ARBA00022692"/>
    </source>
</evidence>
<feature type="region of interest" description="Disordered" evidence="8">
    <location>
        <begin position="1"/>
        <end position="81"/>
    </location>
</feature>
<accession>A0ABR1GTJ5</accession>
<feature type="transmembrane region" description="Helical" evidence="9">
    <location>
        <begin position="506"/>
        <end position="527"/>
    </location>
</feature>
<feature type="domain" description="Sodium/calcium exchanger membrane region" evidence="10">
    <location>
        <begin position="506"/>
        <end position="648"/>
    </location>
</feature>
<gene>
    <name evidence="11" type="ORF">QQX98_009012</name>
</gene>
<evidence type="ECO:0000256" key="2">
    <source>
        <dbReference type="ARBA" id="ARBA00008170"/>
    </source>
</evidence>
<reference evidence="11 12" key="1">
    <citation type="journal article" date="2025" name="Microbiol. Resour. Announc.">
        <title>Draft genome sequences for Neonectria magnoliae and Neonectria punicea, canker pathogens of Liriodendron tulipifera and Acer saccharum in West Virginia.</title>
        <authorList>
            <person name="Petronek H.M."/>
            <person name="Kasson M.T."/>
            <person name="Metheny A.M."/>
            <person name="Stauder C.M."/>
            <person name="Lovett B."/>
            <person name="Lynch S.C."/>
            <person name="Garnas J.R."/>
            <person name="Kasson L.R."/>
            <person name="Stajich J.E."/>
        </authorList>
    </citation>
    <scope>NUCLEOTIDE SEQUENCE [LARGE SCALE GENOMIC DNA]</scope>
    <source>
        <strain evidence="11 12">NRRL 64653</strain>
    </source>
</reference>
<comment type="subcellular location">
    <subcellularLocation>
        <location evidence="1">Endomembrane system</location>
        <topology evidence="1">Multi-pass membrane protein</topology>
    </subcellularLocation>
</comment>
<feature type="compositionally biased region" description="Low complexity" evidence="8">
    <location>
        <begin position="441"/>
        <end position="450"/>
    </location>
</feature>
<protein>
    <recommendedName>
        <fullName evidence="10">Sodium/calcium exchanger membrane region domain-containing protein</fullName>
    </recommendedName>
</protein>
<evidence type="ECO:0000256" key="1">
    <source>
        <dbReference type="ARBA" id="ARBA00004127"/>
    </source>
</evidence>
<dbReference type="Pfam" id="PF01699">
    <property type="entry name" value="Na_Ca_ex"/>
    <property type="match status" value="2"/>
</dbReference>
<evidence type="ECO:0000256" key="6">
    <source>
        <dbReference type="ARBA" id="ARBA00023065"/>
    </source>
</evidence>
<keyword evidence="3" id="KW-0813">Transport</keyword>
<feature type="domain" description="Sodium/calcium exchanger membrane region" evidence="10">
    <location>
        <begin position="175"/>
        <end position="333"/>
    </location>
</feature>
<name>A0ABR1GTJ5_9HYPO</name>
<feature type="compositionally biased region" description="Basic and acidic residues" evidence="8">
    <location>
        <begin position="412"/>
        <end position="421"/>
    </location>
</feature>
<dbReference type="EMBL" id="JAZAVJ010000172">
    <property type="protein sequence ID" value="KAK7408826.1"/>
    <property type="molecule type" value="Genomic_DNA"/>
</dbReference>
<feature type="region of interest" description="Disordered" evidence="8">
    <location>
        <begin position="412"/>
        <end position="457"/>
    </location>
</feature>
<keyword evidence="4 9" id="KW-0812">Transmembrane</keyword>
<feature type="transmembrane region" description="Helical" evidence="9">
    <location>
        <begin position="602"/>
        <end position="624"/>
    </location>
</feature>
<feature type="transmembrane region" description="Helical" evidence="9">
    <location>
        <begin position="312"/>
        <end position="334"/>
    </location>
</feature>
<evidence type="ECO:0000256" key="5">
    <source>
        <dbReference type="ARBA" id="ARBA00022989"/>
    </source>
</evidence>
<feature type="transmembrane region" description="Helical" evidence="9">
    <location>
        <begin position="147"/>
        <end position="169"/>
    </location>
</feature>
<dbReference type="InterPro" id="IPR044880">
    <property type="entry name" value="NCX_ion-bd_dom_sf"/>
</dbReference>
<organism evidence="11 12">
    <name type="scientific">Neonectria punicea</name>
    <dbReference type="NCBI Taxonomy" id="979145"/>
    <lineage>
        <taxon>Eukaryota</taxon>
        <taxon>Fungi</taxon>
        <taxon>Dikarya</taxon>
        <taxon>Ascomycota</taxon>
        <taxon>Pezizomycotina</taxon>
        <taxon>Sordariomycetes</taxon>
        <taxon>Hypocreomycetidae</taxon>
        <taxon>Hypocreales</taxon>
        <taxon>Nectriaceae</taxon>
        <taxon>Neonectria</taxon>
    </lineage>
</organism>
<dbReference type="Gene3D" id="1.20.1420.30">
    <property type="entry name" value="NCX, central ion-binding region"/>
    <property type="match status" value="2"/>
</dbReference>
<keyword evidence="6" id="KW-0406">Ion transport</keyword>
<feature type="transmembrane region" description="Helical" evidence="9">
    <location>
        <begin position="207"/>
        <end position="227"/>
    </location>
</feature>
<evidence type="ECO:0000256" key="7">
    <source>
        <dbReference type="ARBA" id="ARBA00023136"/>
    </source>
</evidence>
<dbReference type="InterPro" id="IPR004713">
    <property type="entry name" value="CaH_exchang"/>
</dbReference>
<feature type="transmembrane region" description="Helical" evidence="9">
    <location>
        <begin position="175"/>
        <end position="195"/>
    </location>
</feature>
<dbReference type="PANTHER" id="PTHR31503:SF18">
    <property type="entry name" value="CA(2+)_H(+) EXCHANGER, PUTATIVE (EUROFUNG)-RELATED"/>
    <property type="match status" value="1"/>
</dbReference>
<feature type="transmembrane region" description="Helical" evidence="9">
    <location>
        <begin position="280"/>
        <end position="300"/>
    </location>
</feature>
<dbReference type="PANTHER" id="PTHR31503">
    <property type="entry name" value="VACUOLAR CALCIUM ION TRANSPORTER"/>
    <property type="match status" value="1"/>
</dbReference>
<proteinExistence type="inferred from homology"/>
<evidence type="ECO:0000256" key="3">
    <source>
        <dbReference type="ARBA" id="ARBA00022448"/>
    </source>
</evidence>